<gene>
    <name evidence="1" type="ORF">HMPREF9420_2061</name>
</gene>
<evidence type="ECO:0000313" key="2">
    <source>
        <dbReference type="Proteomes" id="UP000003874"/>
    </source>
</evidence>
<proteinExistence type="predicted"/>
<organism evidence="1 2">
    <name type="scientific">Segatella salivae DSM 15606</name>
    <dbReference type="NCBI Taxonomy" id="888832"/>
    <lineage>
        <taxon>Bacteria</taxon>
        <taxon>Pseudomonadati</taxon>
        <taxon>Bacteroidota</taxon>
        <taxon>Bacteroidia</taxon>
        <taxon>Bacteroidales</taxon>
        <taxon>Prevotellaceae</taxon>
        <taxon>Segatella</taxon>
    </lineage>
</organism>
<reference evidence="1 2" key="1">
    <citation type="submission" date="2010-12" db="EMBL/GenBank/DDBJ databases">
        <authorList>
            <person name="Muzny D."/>
            <person name="Qin X."/>
            <person name="Deng J."/>
            <person name="Jiang H."/>
            <person name="Liu Y."/>
            <person name="Qu J."/>
            <person name="Song X.-Z."/>
            <person name="Zhang L."/>
            <person name="Thornton R."/>
            <person name="Coyle M."/>
            <person name="Francisco L."/>
            <person name="Jackson L."/>
            <person name="Javaid M."/>
            <person name="Korchina V."/>
            <person name="Kovar C."/>
            <person name="Mata R."/>
            <person name="Mathew T."/>
            <person name="Ngo R."/>
            <person name="Nguyen L."/>
            <person name="Nguyen N."/>
            <person name="Okwuonu G."/>
            <person name="Ongeri F."/>
            <person name="Pham C."/>
            <person name="Simmons D."/>
            <person name="Wilczek-Boney K."/>
            <person name="Hale W."/>
            <person name="Jakkamsetti A."/>
            <person name="Pham P."/>
            <person name="Ruth R."/>
            <person name="San Lucas F."/>
            <person name="Warren J."/>
            <person name="Zhang J."/>
            <person name="Zhao Z."/>
            <person name="Zhou C."/>
            <person name="Zhu D."/>
            <person name="Lee S."/>
            <person name="Bess C."/>
            <person name="Blankenburg K."/>
            <person name="Forbes L."/>
            <person name="Fu Q."/>
            <person name="Gubbala S."/>
            <person name="Hirani K."/>
            <person name="Jayaseelan J.C."/>
            <person name="Lara F."/>
            <person name="Munidasa M."/>
            <person name="Palculict T."/>
            <person name="Patil S."/>
            <person name="Pu L.-L."/>
            <person name="Saada N."/>
            <person name="Tang L."/>
            <person name="Weissenberger G."/>
            <person name="Zhu Y."/>
            <person name="Hemphill L."/>
            <person name="Shang Y."/>
            <person name="Youmans B."/>
            <person name="Ayvaz T."/>
            <person name="Ross M."/>
            <person name="Santibanez J."/>
            <person name="Aqrawi P."/>
            <person name="Gross S."/>
            <person name="Joshi V."/>
            <person name="Fowler G."/>
            <person name="Nazareth L."/>
            <person name="Reid J."/>
            <person name="Worley K."/>
            <person name="Petrosino J."/>
            <person name="Highlander S."/>
            <person name="Gibbs R."/>
        </authorList>
    </citation>
    <scope>NUCLEOTIDE SEQUENCE [LARGE SCALE GENOMIC DNA]</scope>
    <source>
        <strain evidence="1 2">DSM 15606</strain>
    </source>
</reference>
<dbReference type="Proteomes" id="UP000003874">
    <property type="component" value="Unassembled WGS sequence"/>
</dbReference>
<dbReference type="EMBL" id="AEQO01000165">
    <property type="protein sequence ID" value="EFV03779.1"/>
    <property type="molecule type" value="Genomic_DNA"/>
</dbReference>
<accession>E6MRE3</accession>
<evidence type="ECO:0000313" key="1">
    <source>
        <dbReference type="EMBL" id="EFV03779.1"/>
    </source>
</evidence>
<sequence length="40" mass="4775">MDNCYGVIIHSYGFHSFNDNKRRNKLIINMLQLDADYKVK</sequence>
<protein>
    <submittedName>
        <fullName evidence="1">Uncharacterized protein</fullName>
    </submittedName>
</protein>
<dbReference type="STRING" id="888832.HMPREF9420_2061"/>
<keyword evidence="2" id="KW-1185">Reference proteome</keyword>
<name>E6MRE3_9BACT</name>
<dbReference type="AlphaFoldDB" id="E6MRE3"/>
<comment type="caution">
    <text evidence="1">The sequence shown here is derived from an EMBL/GenBank/DDBJ whole genome shotgun (WGS) entry which is preliminary data.</text>
</comment>
<dbReference type="HOGENOM" id="CLU_3294494_0_0_10"/>